<dbReference type="SUPFAM" id="SSF63829">
    <property type="entry name" value="Calcium-dependent phosphotriesterase"/>
    <property type="match status" value="1"/>
</dbReference>
<dbReference type="Gene3D" id="2.130.10.10">
    <property type="entry name" value="YVTN repeat-like/Quinoprotein amine dehydrogenase"/>
    <property type="match status" value="2"/>
</dbReference>
<evidence type="ECO:0008006" key="2">
    <source>
        <dbReference type="Google" id="ProtNLM"/>
    </source>
</evidence>
<accession>A0A382S745</accession>
<reference evidence="1" key="1">
    <citation type="submission" date="2018-05" db="EMBL/GenBank/DDBJ databases">
        <authorList>
            <person name="Lanie J.A."/>
            <person name="Ng W.-L."/>
            <person name="Kazmierczak K.M."/>
            <person name="Andrzejewski T.M."/>
            <person name="Davidsen T.M."/>
            <person name="Wayne K.J."/>
            <person name="Tettelin H."/>
            <person name="Glass J.I."/>
            <person name="Rusch D."/>
            <person name="Podicherti R."/>
            <person name="Tsui H.-C.T."/>
            <person name="Winkler M.E."/>
        </authorList>
    </citation>
    <scope>NUCLEOTIDE SEQUENCE</scope>
</reference>
<gene>
    <name evidence="1" type="ORF">METZ01_LOCUS357595</name>
</gene>
<protein>
    <recommendedName>
        <fullName evidence="2">Two component regulator three Y domain-containing protein</fullName>
    </recommendedName>
</protein>
<proteinExistence type="predicted"/>
<dbReference type="AlphaFoldDB" id="A0A382S745"/>
<dbReference type="Pfam" id="PF07494">
    <property type="entry name" value="Reg_prop"/>
    <property type="match status" value="3"/>
</dbReference>
<organism evidence="1">
    <name type="scientific">marine metagenome</name>
    <dbReference type="NCBI Taxonomy" id="408172"/>
    <lineage>
        <taxon>unclassified sequences</taxon>
        <taxon>metagenomes</taxon>
        <taxon>ecological metagenomes</taxon>
    </lineage>
</organism>
<dbReference type="InterPro" id="IPR015943">
    <property type="entry name" value="WD40/YVTN_repeat-like_dom_sf"/>
</dbReference>
<evidence type="ECO:0000313" key="1">
    <source>
        <dbReference type="EMBL" id="SVD04741.1"/>
    </source>
</evidence>
<feature type="non-terminal residue" evidence="1">
    <location>
        <position position="314"/>
    </location>
</feature>
<name>A0A382S745_9ZZZZ</name>
<feature type="non-terminal residue" evidence="1">
    <location>
        <position position="1"/>
    </location>
</feature>
<sequence length="314" mass="34470">RVNTIAQDKDGNLLIGTSNGLSIFDGDKFTNYNFTHGLGNGFVTDIKVVGNNIWVGCGKRPKTGGNVTIGGGLSIFNGKTFKSFDLTTLQNLDPLVSSVRVIEKDESGNMWIGTHGGLLKYDGSKFHIYRQVNGLPRNTVNDILIDDNGLWVCTSNGLVNMQDKGIKVIVPLGKNGLTYEGVQSISKSNDGIYFIGSANGVFLYDPNSFRTITSYEGMPIPGHWTRGIHDIALDRDGFLWAASGNGGVYKLNDDMIVENFNKDNSELPFNYTVQMEFADDGSIWFAHSNRGISRYSNGQIENMTEELQIPSNTQ</sequence>
<dbReference type="EMBL" id="UINC01126331">
    <property type="protein sequence ID" value="SVD04741.1"/>
    <property type="molecule type" value="Genomic_DNA"/>
</dbReference>
<dbReference type="InterPro" id="IPR011110">
    <property type="entry name" value="Reg_prop"/>
</dbReference>